<accession>A0A4S2GWL5</accession>
<feature type="signal peptide" evidence="3">
    <location>
        <begin position="1"/>
        <end position="32"/>
    </location>
</feature>
<evidence type="ECO:0000256" key="3">
    <source>
        <dbReference type="SAM" id="SignalP"/>
    </source>
</evidence>
<proteinExistence type="inferred from homology"/>
<keyword evidence="2 3" id="KW-0732">Signal</keyword>
<dbReference type="OrthoDB" id="7205456at2"/>
<dbReference type="Gene3D" id="3.30.910.20">
    <property type="entry name" value="Skp domain"/>
    <property type="match status" value="1"/>
</dbReference>
<dbReference type="SMART" id="SM00935">
    <property type="entry name" value="OmpH"/>
    <property type="match status" value="1"/>
</dbReference>
<evidence type="ECO:0000313" key="5">
    <source>
        <dbReference type="Proteomes" id="UP000308054"/>
    </source>
</evidence>
<dbReference type="InterPro" id="IPR024930">
    <property type="entry name" value="Skp_dom_sf"/>
</dbReference>
<evidence type="ECO:0000256" key="1">
    <source>
        <dbReference type="ARBA" id="ARBA00009091"/>
    </source>
</evidence>
<dbReference type="InterPro" id="IPR005632">
    <property type="entry name" value="Chaperone_Skp"/>
</dbReference>
<organism evidence="4 5">
    <name type="scientific">Marinicauda algicola</name>
    <dbReference type="NCBI Taxonomy" id="2029849"/>
    <lineage>
        <taxon>Bacteria</taxon>
        <taxon>Pseudomonadati</taxon>
        <taxon>Pseudomonadota</taxon>
        <taxon>Alphaproteobacteria</taxon>
        <taxon>Maricaulales</taxon>
        <taxon>Maricaulaceae</taxon>
        <taxon>Marinicauda</taxon>
    </lineage>
</organism>
<dbReference type="GO" id="GO:0005829">
    <property type="term" value="C:cytosol"/>
    <property type="evidence" value="ECO:0007669"/>
    <property type="project" value="TreeGrafter"/>
</dbReference>
<protein>
    <submittedName>
        <fullName evidence="4">OmpH family outer membrane protein</fullName>
    </submittedName>
</protein>
<gene>
    <name evidence="4" type="ORF">E5163_15220</name>
</gene>
<feature type="chain" id="PRO_5020216673" evidence="3">
    <location>
        <begin position="33"/>
        <end position="207"/>
    </location>
</feature>
<dbReference type="GO" id="GO:0050821">
    <property type="term" value="P:protein stabilization"/>
    <property type="evidence" value="ECO:0007669"/>
    <property type="project" value="TreeGrafter"/>
</dbReference>
<evidence type="ECO:0000313" key="4">
    <source>
        <dbReference type="EMBL" id="TGY87414.1"/>
    </source>
</evidence>
<dbReference type="GO" id="GO:0051082">
    <property type="term" value="F:unfolded protein binding"/>
    <property type="evidence" value="ECO:0007669"/>
    <property type="project" value="InterPro"/>
</dbReference>
<comment type="similarity">
    <text evidence="1">Belongs to the Skp family.</text>
</comment>
<dbReference type="RefSeq" id="WP_135997388.1">
    <property type="nucleotide sequence ID" value="NZ_CP071057.1"/>
</dbReference>
<dbReference type="SUPFAM" id="SSF111384">
    <property type="entry name" value="OmpH-like"/>
    <property type="match status" value="1"/>
</dbReference>
<sequence length="207" mass="22990">MLRTLPAHVGARMRVLFAALILAAGLSGVAKAQDVLVMNEARILTESAVGQHITSRIEAIGNEINTELAPIREEIRTESEALNAETASLTEEAIQQRPDLMQRFQALQARAQQFEQLRQVRQQELQVTERRAFAPVIQALQSILQEIVTERGAAVLLDRSEVVYAADRVDITATAIDRLNQRMTTTPVNRVRLSVNEAGEVQISEDQ</sequence>
<keyword evidence="5" id="KW-1185">Reference proteome</keyword>
<reference evidence="4 5" key="1">
    <citation type="journal article" date="2017" name="Int. J. Syst. Evol. Microbiol.">
        <title>Marinicauda algicola sp. nov., isolated from a marine red alga Rhodosorus marinus.</title>
        <authorList>
            <person name="Jeong S.E."/>
            <person name="Jeon S.H."/>
            <person name="Chun B.H."/>
            <person name="Kim D.W."/>
            <person name="Jeon C.O."/>
        </authorList>
    </citation>
    <scope>NUCLEOTIDE SEQUENCE [LARGE SCALE GENOMIC DNA]</scope>
    <source>
        <strain evidence="4 5">JCM 31718</strain>
    </source>
</reference>
<evidence type="ECO:0000256" key="2">
    <source>
        <dbReference type="ARBA" id="ARBA00022729"/>
    </source>
</evidence>
<dbReference type="Proteomes" id="UP000308054">
    <property type="component" value="Unassembled WGS sequence"/>
</dbReference>
<comment type="caution">
    <text evidence="4">The sequence shown here is derived from an EMBL/GenBank/DDBJ whole genome shotgun (WGS) entry which is preliminary data.</text>
</comment>
<dbReference type="PANTHER" id="PTHR35089:SF1">
    <property type="entry name" value="CHAPERONE PROTEIN SKP"/>
    <property type="match status" value="1"/>
</dbReference>
<dbReference type="Pfam" id="PF03938">
    <property type="entry name" value="OmpH"/>
    <property type="match status" value="1"/>
</dbReference>
<dbReference type="EMBL" id="SRXW01000006">
    <property type="protein sequence ID" value="TGY87414.1"/>
    <property type="molecule type" value="Genomic_DNA"/>
</dbReference>
<name>A0A4S2GWL5_9PROT</name>
<dbReference type="PANTHER" id="PTHR35089">
    <property type="entry name" value="CHAPERONE PROTEIN SKP"/>
    <property type="match status" value="1"/>
</dbReference>
<dbReference type="AlphaFoldDB" id="A0A4S2GWL5"/>